<dbReference type="Proteomes" id="UP001460270">
    <property type="component" value="Unassembled WGS sequence"/>
</dbReference>
<name>A0AAW0PSC4_9GOBI</name>
<comment type="caution">
    <text evidence="1">The sequence shown here is derived from an EMBL/GenBank/DDBJ whole genome shotgun (WGS) entry which is preliminary data.</text>
</comment>
<evidence type="ECO:0000313" key="2">
    <source>
        <dbReference type="Proteomes" id="UP001460270"/>
    </source>
</evidence>
<protein>
    <submittedName>
        <fullName evidence="1">Uncharacterized protein</fullName>
    </submittedName>
</protein>
<proteinExistence type="predicted"/>
<dbReference type="AlphaFoldDB" id="A0AAW0PSC4"/>
<reference evidence="2" key="1">
    <citation type="submission" date="2024-04" db="EMBL/GenBank/DDBJ databases">
        <title>Salinicola lusitanus LLJ914,a marine bacterium isolated from the Okinawa Trough.</title>
        <authorList>
            <person name="Li J."/>
        </authorList>
    </citation>
    <scope>NUCLEOTIDE SEQUENCE [LARGE SCALE GENOMIC DNA]</scope>
</reference>
<gene>
    <name evidence="1" type="ORF">WMY93_006022</name>
</gene>
<sequence>MLERYVEQQAAVYSALLDKDLKTMTKNLAMLTDDEQRMAEDLIQLLKPLKTVTTLMSSETSPTTSMILPLKHLILKSMVTEDGDSATIKEAKTAIAQDLEKDTQTQLSQPTSKKPQLWILGLILAFPQ</sequence>
<keyword evidence="2" id="KW-1185">Reference proteome</keyword>
<accession>A0AAW0PSC4</accession>
<evidence type="ECO:0000313" key="1">
    <source>
        <dbReference type="EMBL" id="KAK7929627.1"/>
    </source>
</evidence>
<dbReference type="EMBL" id="JBBPFD010000004">
    <property type="protein sequence ID" value="KAK7929627.1"/>
    <property type="molecule type" value="Genomic_DNA"/>
</dbReference>
<organism evidence="1 2">
    <name type="scientific">Mugilogobius chulae</name>
    <name type="common">yellowstripe goby</name>
    <dbReference type="NCBI Taxonomy" id="88201"/>
    <lineage>
        <taxon>Eukaryota</taxon>
        <taxon>Metazoa</taxon>
        <taxon>Chordata</taxon>
        <taxon>Craniata</taxon>
        <taxon>Vertebrata</taxon>
        <taxon>Euteleostomi</taxon>
        <taxon>Actinopterygii</taxon>
        <taxon>Neopterygii</taxon>
        <taxon>Teleostei</taxon>
        <taxon>Neoteleostei</taxon>
        <taxon>Acanthomorphata</taxon>
        <taxon>Gobiaria</taxon>
        <taxon>Gobiiformes</taxon>
        <taxon>Gobioidei</taxon>
        <taxon>Gobiidae</taxon>
        <taxon>Gobionellinae</taxon>
        <taxon>Mugilogobius</taxon>
    </lineage>
</organism>